<dbReference type="SUPFAM" id="SSF52833">
    <property type="entry name" value="Thioredoxin-like"/>
    <property type="match status" value="1"/>
</dbReference>
<accession>A0A934SJ25</accession>
<dbReference type="Gene3D" id="1.20.1050.10">
    <property type="match status" value="1"/>
</dbReference>
<evidence type="ECO:0000313" key="4">
    <source>
        <dbReference type="EMBL" id="MBK4216247.1"/>
    </source>
</evidence>
<protein>
    <submittedName>
        <fullName evidence="4">Glutathione S-transferase family protein</fullName>
    </submittedName>
</protein>
<feature type="domain" description="GST C-terminal" evidence="3">
    <location>
        <begin position="87"/>
        <end position="210"/>
    </location>
</feature>
<proteinExistence type="inferred from homology"/>
<evidence type="ECO:0000259" key="2">
    <source>
        <dbReference type="PROSITE" id="PS50404"/>
    </source>
</evidence>
<reference evidence="4" key="1">
    <citation type="submission" date="2021-01" db="EMBL/GenBank/DDBJ databases">
        <title>Paracoccus amoyensis sp. nov., isolated from the surface seawater along the coast of Xiamen Island, China.</title>
        <authorList>
            <person name="Lyu L."/>
        </authorList>
    </citation>
    <scope>NUCLEOTIDE SEQUENCE</scope>
    <source>
        <strain evidence="4">MJ17</strain>
    </source>
</reference>
<keyword evidence="5" id="KW-1185">Reference proteome</keyword>
<evidence type="ECO:0000256" key="1">
    <source>
        <dbReference type="RuleBase" id="RU003494"/>
    </source>
</evidence>
<dbReference type="PROSITE" id="PS50404">
    <property type="entry name" value="GST_NTER"/>
    <property type="match status" value="1"/>
</dbReference>
<dbReference type="InterPro" id="IPR004046">
    <property type="entry name" value="GST_C"/>
</dbReference>
<dbReference type="CDD" id="cd03046">
    <property type="entry name" value="GST_N_GTT1_like"/>
    <property type="match status" value="1"/>
</dbReference>
<dbReference type="PROSITE" id="PS50405">
    <property type="entry name" value="GST_CTER"/>
    <property type="match status" value="1"/>
</dbReference>
<dbReference type="Pfam" id="PF02798">
    <property type="entry name" value="GST_N"/>
    <property type="match status" value="1"/>
</dbReference>
<comment type="similarity">
    <text evidence="1">Belongs to the GST superfamily.</text>
</comment>
<name>A0A934SJ25_9RHOB</name>
<dbReference type="PANTHER" id="PTHR44051">
    <property type="entry name" value="GLUTATHIONE S-TRANSFERASE-RELATED"/>
    <property type="match status" value="1"/>
</dbReference>
<evidence type="ECO:0000259" key="3">
    <source>
        <dbReference type="PROSITE" id="PS50405"/>
    </source>
</evidence>
<dbReference type="InterPro" id="IPR036282">
    <property type="entry name" value="Glutathione-S-Trfase_C_sf"/>
</dbReference>
<dbReference type="Proteomes" id="UP000640485">
    <property type="component" value="Unassembled WGS sequence"/>
</dbReference>
<dbReference type="InterPro" id="IPR010987">
    <property type="entry name" value="Glutathione-S-Trfase_C-like"/>
</dbReference>
<gene>
    <name evidence="4" type="ORF">JJJ17_09950</name>
</gene>
<dbReference type="SUPFAM" id="SSF47616">
    <property type="entry name" value="GST C-terminal domain-like"/>
    <property type="match status" value="1"/>
</dbReference>
<dbReference type="InterPro" id="IPR036249">
    <property type="entry name" value="Thioredoxin-like_sf"/>
</dbReference>
<dbReference type="SFLD" id="SFLDG00358">
    <property type="entry name" value="Main_(cytGST)"/>
    <property type="match status" value="1"/>
</dbReference>
<dbReference type="AlphaFoldDB" id="A0A934SJ25"/>
<dbReference type="InterPro" id="IPR040079">
    <property type="entry name" value="Glutathione_S-Trfase"/>
</dbReference>
<dbReference type="FunFam" id="3.40.30.10:FF:000331">
    <property type="entry name" value="Glutathione S-transferase"/>
    <property type="match status" value="1"/>
</dbReference>
<dbReference type="InterPro" id="IPR004045">
    <property type="entry name" value="Glutathione_S-Trfase_N"/>
</dbReference>
<dbReference type="EMBL" id="JAEPRQ010000003">
    <property type="protein sequence ID" value="MBK4216247.1"/>
    <property type="molecule type" value="Genomic_DNA"/>
</dbReference>
<dbReference type="Gene3D" id="3.40.30.10">
    <property type="entry name" value="Glutaredoxin"/>
    <property type="match status" value="1"/>
</dbReference>
<dbReference type="PANTHER" id="PTHR44051:SF8">
    <property type="entry name" value="GLUTATHIONE S-TRANSFERASE GSTA"/>
    <property type="match status" value="1"/>
</dbReference>
<comment type="caution">
    <text evidence="4">The sequence shown here is derived from an EMBL/GenBank/DDBJ whole genome shotgun (WGS) entry which is preliminary data.</text>
</comment>
<dbReference type="Pfam" id="PF00043">
    <property type="entry name" value="GST_C"/>
    <property type="match status" value="1"/>
</dbReference>
<sequence length="210" mass="23436">MTITLTTFDWVPEFAHGYVRDFRIRWTLEELGLPYQVDTVPGAEKTAQHLSRQPFGQVPMISDGDLSLFESGAILLYLAEGTALKPAGADGARVLQWVVALLNSVEPYFMRWADAKFFEEDEAAAAKAEPMLRQRLKQVETALGDRDWLVGDSFTVADLLLAEMLRIPGENGLLDDLPQLAAYAERITARPAFARAMQDHMQHWKDAAAA</sequence>
<organism evidence="4 5">
    <name type="scientific">Paracoccus caeni</name>
    <dbReference type="NCBI Taxonomy" id="657651"/>
    <lineage>
        <taxon>Bacteria</taxon>
        <taxon>Pseudomonadati</taxon>
        <taxon>Pseudomonadota</taxon>
        <taxon>Alphaproteobacteria</taxon>
        <taxon>Rhodobacterales</taxon>
        <taxon>Paracoccaceae</taxon>
        <taxon>Paracoccus</taxon>
    </lineage>
</organism>
<dbReference type="SFLD" id="SFLDS00019">
    <property type="entry name" value="Glutathione_Transferase_(cytos"/>
    <property type="match status" value="1"/>
</dbReference>
<evidence type="ECO:0000313" key="5">
    <source>
        <dbReference type="Proteomes" id="UP000640485"/>
    </source>
</evidence>
<feature type="domain" description="GST N-terminal" evidence="2">
    <location>
        <begin position="8"/>
        <end position="86"/>
    </location>
</feature>
<dbReference type="RefSeq" id="WP_200685962.1">
    <property type="nucleotide sequence ID" value="NZ_JAEPRQ010000003.1"/>
</dbReference>
<dbReference type="CDD" id="cd03207">
    <property type="entry name" value="GST_C_8"/>
    <property type="match status" value="1"/>
</dbReference>